<dbReference type="GO" id="GO:0003677">
    <property type="term" value="F:DNA binding"/>
    <property type="evidence" value="ECO:0007669"/>
    <property type="project" value="UniProtKB-KW"/>
</dbReference>
<keyword evidence="3" id="KW-1185">Reference proteome</keyword>
<comment type="caution">
    <text evidence="2">The sequence shown here is derived from an EMBL/GenBank/DDBJ whole genome shotgun (WGS) entry which is preliminary data.</text>
</comment>
<dbReference type="Proteomes" id="UP000557717">
    <property type="component" value="Unassembled WGS sequence"/>
</dbReference>
<gene>
    <name evidence="2" type="ORF">HNR46_002529</name>
</gene>
<accession>A0A840V5I3</accession>
<organism evidence="2 3">
    <name type="scientific">Haloferula luteola</name>
    <dbReference type="NCBI Taxonomy" id="595692"/>
    <lineage>
        <taxon>Bacteria</taxon>
        <taxon>Pseudomonadati</taxon>
        <taxon>Verrucomicrobiota</taxon>
        <taxon>Verrucomicrobiia</taxon>
        <taxon>Verrucomicrobiales</taxon>
        <taxon>Verrucomicrobiaceae</taxon>
        <taxon>Haloferula</taxon>
    </lineage>
</organism>
<dbReference type="GO" id="GO:0003700">
    <property type="term" value="F:DNA-binding transcription factor activity"/>
    <property type="evidence" value="ECO:0007669"/>
    <property type="project" value="InterPro"/>
</dbReference>
<dbReference type="RefSeq" id="WP_184019182.1">
    <property type="nucleotide sequence ID" value="NZ_JACHFD010000011.1"/>
</dbReference>
<dbReference type="AlphaFoldDB" id="A0A840V5I3"/>
<keyword evidence="2" id="KW-0238">DNA-binding</keyword>
<sequence length="107" mass="11860">MAFHSLERFGRVLQALRGLELSVSAIQVFLVLAKTDRHISALSDLARRVEVSKTLVTHIANRMEALGLGARTEPQGDRRFCSFRLSPKGVELARSMEAYLAGEADTF</sequence>
<dbReference type="InterPro" id="IPR000835">
    <property type="entry name" value="HTH_MarR-typ"/>
</dbReference>
<name>A0A840V5I3_9BACT</name>
<protein>
    <submittedName>
        <fullName evidence="2">DNA-binding MarR family transcriptional regulator</fullName>
    </submittedName>
</protein>
<evidence type="ECO:0000313" key="3">
    <source>
        <dbReference type="Proteomes" id="UP000557717"/>
    </source>
</evidence>
<dbReference type="InterPro" id="IPR036388">
    <property type="entry name" value="WH-like_DNA-bd_sf"/>
</dbReference>
<proteinExistence type="predicted"/>
<dbReference type="PROSITE" id="PS50995">
    <property type="entry name" value="HTH_MARR_2"/>
    <property type="match status" value="1"/>
</dbReference>
<evidence type="ECO:0000259" key="1">
    <source>
        <dbReference type="PROSITE" id="PS50995"/>
    </source>
</evidence>
<dbReference type="EMBL" id="JACHFD010000011">
    <property type="protein sequence ID" value="MBB5352286.1"/>
    <property type="molecule type" value="Genomic_DNA"/>
</dbReference>
<reference evidence="2 3" key="1">
    <citation type="submission" date="2020-08" db="EMBL/GenBank/DDBJ databases">
        <title>Genomic Encyclopedia of Type Strains, Phase IV (KMG-IV): sequencing the most valuable type-strain genomes for metagenomic binning, comparative biology and taxonomic classification.</title>
        <authorList>
            <person name="Goeker M."/>
        </authorList>
    </citation>
    <scope>NUCLEOTIDE SEQUENCE [LARGE SCALE GENOMIC DNA]</scope>
    <source>
        <strain evidence="2 3">YC6886</strain>
    </source>
</reference>
<dbReference type="Gene3D" id="1.10.10.10">
    <property type="entry name" value="Winged helix-like DNA-binding domain superfamily/Winged helix DNA-binding domain"/>
    <property type="match status" value="1"/>
</dbReference>
<dbReference type="InterPro" id="IPR036390">
    <property type="entry name" value="WH_DNA-bd_sf"/>
</dbReference>
<dbReference type="SUPFAM" id="SSF46785">
    <property type="entry name" value="Winged helix' DNA-binding domain"/>
    <property type="match status" value="1"/>
</dbReference>
<evidence type="ECO:0000313" key="2">
    <source>
        <dbReference type="EMBL" id="MBB5352286.1"/>
    </source>
</evidence>
<feature type="domain" description="HTH marR-type" evidence="1">
    <location>
        <begin position="1"/>
        <end position="107"/>
    </location>
</feature>